<dbReference type="PROSITE" id="PS51352">
    <property type="entry name" value="THIOREDOXIN_2"/>
    <property type="match status" value="1"/>
</dbReference>
<dbReference type="CDD" id="cd02970">
    <property type="entry name" value="PRX_like2"/>
    <property type="match status" value="1"/>
</dbReference>
<dbReference type="PANTHER" id="PTHR42801:SF7">
    <property type="entry name" value="SLL1159 PROTEIN"/>
    <property type="match status" value="1"/>
</dbReference>
<dbReference type="InterPro" id="IPR050924">
    <property type="entry name" value="Peroxiredoxin_BCP/PrxQ"/>
</dbReference>
<dbReference type="SUPFAM" id="SSF52833">
    <property type="entry name" value="Thioredoxin-like"/>
    <property type="match status" value="1"/>
</dbReference>
<evidence type="ECO:0000256" key="6">
    <source>
        <dbReference type="ARBA" id="ARBA00023157"/>
    </source>
</evidence>
<feature type="chain" id="PRO_5046573872" description="thioredoxin-dependent peroxiredoxin" evidence="12">
    <location>
        <begin position="20"/>
        <end position="200"/>
    </location>
</feature>
<evidence type="ECO:0000259" key="13">
    <source>
        <dbReference type="PROSITE" id="PS51352"/>
    </source>
</evidence>
<keyword evidence="15" id="KW-1185">Reference proteome</keyword>
<evidence type="ECO:0000256" key="5">
    <source>
        <dbReference type="ARBA" id="ARBA00023002"/>
    </source>
</evidence>
<reference evidence="15" key="1">
    <citation type="journal article" date="2019" name="Int. J. Syst. Evol. Microbiol.">
        <title>The Global Catalogue of Microorganisms (GCM) 10K type strain sequencing project: providing services to taxonomists for standard genome sequencing and annotation.</title>
        <authorList>
            <consortium name="The Broad Institute Genomics Platform"/>
            <consortium name="The Broad Institute Genome Sequencing Center for Infectious Disease"/>
            <person name="Wu L."/>
            <person name="Ma J."/>
        </authorList>
    </citation>
    <scope>NUCLEOTIDE SEQUENCE [LARGE SCALE GENOMIC DNA]</scope>
    <source>
        <strain evidence="15">JCM 15976</strain>
    </source>
</reference>
<accession>A0ABP3UPM3</accession>
<evidence type="ECO:0000256" key="2">
    <source>
        <dbReference type="ARBA" id="ARBA00013017"/>
    </source>
</evidence>
<keyword evidence="7" id="KW-0676">Redox-active center</keyword>
<evidence type="ECO:0000256" key="10">
    <source>
        <dbReference type="ARBA" id="ARBA00042639"/>
    </source>
</evidence>
<evidence type="ECO:0000313" key="15">
    <source>
        <dbReference type="Proteomes" id="UP001500736"/>
    </source>
</evidence>
<keyword evidence="3" id="KW-0575">Peroxidase</keyword>
<evidence type="ECO:0000256" key="8">
    <source>
        <dbReference type="ARBA" id="ARBA00032824"/>
    </source>
</evidence>
<keyword evidence="4" id="KW-0049">Antioxidant</keyword>
<evidence type="ECO:0000256" key="12">
    <source>
        <dbReference type="SAM" id="SignalP"/>
    </source>
</evidence>
<dbReference type="InterPro" id="IPR013766">
    <property type="entry name" value="Thioredoxin_domain"/>
</dbReference>
<evidence type="ECO:0000256" key="11">
    <source>
        <dbReference type="ARBA" id="ARBA00049091"/>
    </source>
</evidence>
<evidence type="ECO:0000256" key="3">
    <source>
        <dbReference type="ARBA" id="ARBA00022559"/>
    </source>
</evidence>
<comment type="catalytic activity">
    <reaction evidence="11">
        <text>a hydroperoxide + [thioredoxin]-dithiol = an alcohol + [thioredoxin]-disulfide + H2O</text>
        <dbReference type="Rhea" id="RHEA:62620"/>
        <dbReference type="Rhea" id="RHEA-COMP:10698"/>
        <dbReference type="Rhea" id="RHEA-COMP:10700"/>
        <dbReference type="ChEBI" id="CHEBI:15377"/>
        <dbReference type="ChEBI" id="CHEBI:29950"/>
        <dbReference type="ChEBI" id="CHEBI:30879"/>
        <dbReference type="ChEBI" id="CHEBI:35924"/>
        <dbReference type="ChEBI" id="CHEBI:50058"/>
        <dbReference type="EC" id="1.11.1.24"/>
    </reaction>
</comment>
<proteinExistence type="inferred from homology"/>
<dbReference type="EC" id="1.11.1.24" evidence="2"/>
<evidence type="ECO:0000313" key="14">
    <source>
        <dbReference type="EMBL" id="GAA0739141.1"/>
    </source>
</evidence>
<dbReference type="RefSeq" id="WP_131506068.1">
    <property type="nucleotide sequence ID" value="NZ_BAAAGF010000001.1"/>
</dbReference>
<comment type="caution">
    <text evidence="14">The sequence shown here is derived from an EMBL/GenBank/DDBJ whole genome shotgun (WGS) entry which is preliminary data.</text>
</comment>
<dbReference type="EMBL" id="BAAAGF010000001">
    <property type="protein sequence ID" value="GAA0739141.1"/>
    <property type="molecule type" value="Genomic_DNA"/>
</dbReference>
<evidence type="ECO:0000256" key="7">
    <source>
        <dbReference type="ARBA" id="ARBA00023284"/>
    </source>
</evidence>
<feature type="domain" description="Thioredoxin" evidence="13">
    <location>
        <begin position="31"/>
        <end position="198"/>
    </location>
</feature>
<comment type="similarity">
    <text evidence="9">Belongs to the peroxiredoxin family. BCP/PrxQ subfamily.</text>
</comment>
<dbReference type="PANTHER" id="PTHR42801">
    <property type="entry name" value="THIOREDOXIN-DEPENDENT PEROXIDE REDUCTASE"/>
    <property type="match status" value="1"/>
</dbReference>
<evidence type="ECO:0000256" key="1">
    <source>
        <dbReference type="ARBA" id="ARBA00003330"/>
    </source>
</evidence>
<dbReference type="InterPro" id="IPR000866">
    <property type="entry name" value="AhpC/TSA"/>
</dbReference>
<keyword evidence="6" id="KW-1015">Disulfide bond</keyword>
<dbReference type="Proteomes" id="UP001500736">
    <property type="component" value="Unassembled WGS sequence"/>
</dbReference>
<evidence type="ECO:0000256" key="9">
    <source>
        <dbReference type="ARBA" id="ARBA00038489"/>
    </source>
</evidence>
<organism evidence="14 15">
    <name type="scientific">Gaetbulibacter jejuensis</name>
    <dbReference type="NCBI Taxonomy" id="584607"/>
    <lineage>
        <taxon>Bacteria</taxon>
        <taxon>Pseudomonadati</taxon>
        <taxon>Bacteroidota</taxon>
        <taxon>Flavobacteriia</taxon>
        <taxon>Flavobacteriales</taxon>
        <taxon>Flavobacteriaceae</taxon>
        <taxon>Gaetbulibacter</taxon>
    </lineage>
</organism>
<name>A0ABP3UPM3_9FLAO</name>
<comment type="function">
    <text evidence="1">Thiol-specific peroxidase that catalyzes the reduction of hydrogen peroxide and organic hydroperoxides to water and alcohols, respectively. Plays a role in cell protection against oxidative stress by detoxifying peroxides and as sensor of hydrogen peroxide-mediated signaling events.</text>
</comment>
<keyword evidence="5" id="KW-0560">Oxidoreductase</keyword>
<protein>
    <recommendedName>
        <fullName evidence="2">thioredoxin-dependent peroxiredoxin</fullName>
        <ecNumber evidence="2">1.11.1.24</ecNumber>
    </recommendedName>
    <alternativeName>
        <fullName evidence="8">Thioredoxin peroxidase</fullName>
    </alternativeName>
    <alternativeName>
        <fullName evidence="10">Thioredoxin-dependent peroxiredoxin Bcp</fullName>
    </alternativeName>
</protein>
<keyword evidence="12" id="KW-0732">Signal</keyword>
<sequence length="200" mass="21904">MKNTLLVLLTVLTTFSLSAQVPEKAEDVSPLLVGETIPNANLIDKNGEEIALKKIIKEKPTVLVFYRGGWCPYCNTQLASLAESESEILELGYQIVAVSPDNYKNLAPTGETNKVGYSLYADPEAKLIQATGIGFKTPGMAVSYIEKKTKMEATEILPVPTVMILNTSGDILFEYINPNYKTRLSKELLVASLKALKADM</sequence>
<dbReference type="Gene3D" id="3.40.30.10">
    <property type="entry name" value="Glutaredoxin"/>
    <property type="match status" value="1"/>
</dbReference>
<feature type="signal peptide" evidence="12">
    <location>
        <begin position="1"/>
        <end position="19"/>
    </location>
</feature>
<evidence type="ECO:0000256" key="4">
    <source>
        <dbReference type="ARBA" id="ARBA00022862"/>
    </source>
</evidence>
<dbReference type="InterPro" id="IPR036249">
    <property type="entry name" value="Thioredoxin-like_sf"/>
</dbReference>
<gene>
    <name evidence="14" type="ORF">GCM10009431_07830</name>
</gene>
<dbReference type="Pfam" id="PF00578">
    <property type="entry name" value="AhpC-TSA"/>
    <property type="match status" value="1"/>
</dbReference>